<reference evidence="2 3" key="1">
    <citation type="submission" date="2020-04" db="EMBL/GenBank/DDBJ databases">
        <title>Flammeovirga sp. SR4, a novel species isolated from seawater.</title>
        <authorList>
            <person name="Wang X."/>
        </authorList>
    </citation>
    <scope>NUCLEOTIDE SEQUENCE [LARGE SCALE GENOMIC DNA]</scope>
    <source>
        <strain evidence="2 3">SR4</strain>
    </source>
</reference>
<evidence type="ECO:0000313" key="2">
    <source>
        <dbReference type="EMBL" id="NLR90383.1"/>
    </source>
</evidence>
<keyword evidence="3" id="KW-1185">Reference proteome</keyword>
<dbReference type="Pfam" id="PF14292">
    <property type="entry name" value="SusE"/>
    <property type="match status" value="1"/>
</dbReference>
<organism evidence="2 3">
    <name type="scientific">Flammeovirga agarivorans</name>
    <dbReference type="NCBI Taxonomy" id="2726742"/>
    <lineage>
        <taxon>Bacteria</taxon>
        <taxon>Pseudomonadati</taxon>
        <taxon>Bacteroidota</taxon>
        <taxon>Cytophagia</taxon>
        <taxon>Cytophagales</taxon>
        <taxon>Flammeovirgaceae</taxon>
        <taxon>Flammeovirga</taxon>
    </lineage>
</organism>
<gene>
    <name evidence="2" type="ORF">HGP29_04160</name>
</gene>
<comment type="caution">
    <text evidence="2">The sequence shown here is derived from an EMBL/GenBank/DDBJ whole genome shotgun (WGS) entry which is preliminary data.</text>
</comment>
<evidence type="ECO:0000313" key="3">
    <source>
        <dbReference type="Proteomes" id="UP000585050"/>
    </source>
</evidence>
<sequence>MKKTLSILMIFMAFFSCRERELTQTGNPEDYVSPEFTKVPDTEKLYIFTEETSGDAFETLEWSAADFGAATEYNYQIIASIEGYDAESVVTLVSGSATSVEISQKELNDAIMYITGALSEGMVTEENVTLNIKAFIGDFPTGSGVVSSAKPANANVYPYFTPSLPGNRMYVRGDHQGWTEGDETTILGSEEEEGGPYTGYMYLNENFKVSTGATWNGGDNYGQDGEWDNQGNGIKTAISTDGGDIKVTPGPGFYFMNTNGSSSLFIEQLVFSVKGTAVPNGEIVMDYDATNRYLYANVDFVDGSFTFYATDEHNFGKGDMDGITVIGGEPIEVKAGNKMVILDLKNPGTYIYYYQGAIEITAPVLTPLTTTEYVLAKEDKDEAIEAISWSAAVFGEEELDKYQLLLGSQVLYEGTDLTTTLTVAELNAAALKNGGEAGKSLVHSLRVVAMFTEGSKLESELLELTITPYLAFQEYLYMIGGYNGWSFNEDDVVNLKDQEGNYSAWVWLDQADADNGFKFTTVDNWNDGTNYGYASDNKLSTDGGAGNIPVGATNHYDVKMNTESLTYELVPLKWGLIGAATPGEWDTDSEMTLDEGTKTWTWTGDLTHGEYKFRANNEWAYNLGASDTDGVVVFDGPNMVNEDPGNYTITLTYDVDTDTFSMTKVQN</sequence>
<dbReference type="Proteomes" id="UP000585050">
    <property type="component" value="Unassembled WGS sequence"/>
</dbReference>
<dbReference type="InterPro" id="IPR025970">
    <property type="entry name" value="SusE"/>
</dbReference>
<dbReference type="RefSeq" id="WP_168881085.1">
    <property type="nucleotide sequence ID" value="NZ_JABAIL010000001.1"/>
</dbReference>
<dbReference type="EMBL" id="JABAIL010000001">
    <property type="protein sequence ID" value="NLR90383.1"/>
    <property type="molecule type" value="Genomic_DNA"/>
</dbReference>
<proteinExistence type="predicted"/>
<dbReference type="Gene3D" id="2.60.40.3620">
    <property type="match status" value="3"/>
</dbReference>
<feature type="domain" description="SusE outer membrane protein" evidence="1">
    <location>
        <begin position="47"/>
        <end position="112"/>
    </location>
</feature>
<name>A0A7X8SHU9_9BACT</name>
<accession>A0A7X8SHU9</accession>
<protein>
    <submittedName>
        <fullName evidence="2">SusF/SusE family outer membrane protein</fullName>
    </submittedName>
</protein>
<dbReference type="AlphaFoldDB" id="A0A7X8SHU9"/>
<dbReference type="CDD" id="cd12967">
    <property type="entry name" value="CBM_SusE-F_like_u1"/>
    <property type="match status" value="1"/>
</dbReference>
<dbReference type="PROSITE" id="PS51257">
    <property type="entry name" value="PROKAR_LIPOPROTEIN"/>
    <property type="match status" value="1"/>
</dbReference>
<evidence type="ECO:0000259" key="1">
    <source>
        <dbReference type="Pfam" id="PF14292"/>
    </source>
</evidence>